<dbReference type="InterPro" id="IPR002130">
    <property type="entry name" value="Cyclophilin-type_PPIase_dom"/>
</dbReference>
<dbReference type="SUPFAM" id="SSF50891">
    <property type="entry name" value="Cyclophilin-like"/>
    <property type="match status" value="1"/>
</dbReference>
<evidence type="ECO:0000256" key="5">
    <source>
        <dbReference type="ARBA" id="ARBA00023110"/>
    </source>
</evidence>
<comment type="similarity">
    <text evidence="3 10">Belongs to the glycosyl hydrolase 12 (cellulase H) family.</text>
</comment>
<dbReference type="PROSITE" id="PS00170">
    <property type="entry name" value="CSA_PPIASE_1"/>
    <property type="match status" value="1"/>
</dbReference>
<name>A0A0B7K4K8_BIOOC</name>
<dbReference type="EC" id="5.2.1.8" evidence="4"/>
<comment type="catalytic activity">
    <reaction evidence="1">
        <text>[protein]-peptidylproline (omega=180) = [protein]-peptidylproline (omega=0)</text>
        <dbReference type="Rhea" id="RHEA:16237"/>
        <dbReference type="Rhea" id="RHEA-COMP:10747"/>
        <dbReference type="Rhea" id="RHEA-COMP:10748"/>
        <dbReference type="ChEBI" id="CHEBI:83833"/>
        <dbReference type="ChEBI" id="CHEBI:83834"/>
        <dbReference type="EC" id="5.2.1.8"/>
    </reaction>
</comment>
<dbReference type="GO" id="GO:0005737">
    <property type="term" value="C:cytoplasm"/>
    <property type="evidence" value="ECO:0007669"/>
    <property type="project" value="TreeGrafter"/>
</dbReference>
<proteinExistence type="inferred from homology"/>
<comment type="function">
    <text evidence="2">PPIases accelerate the folding of proteins. It catalyzes the cis-trans isomerization of proline imidic peptide bonds in oligopeptides.</text>
</comment>
<protein>
    <recommendedName>
        <fullName evidence="8">Peptidyl-prolyl cis-trans isomerase H</fullName>
        <ecNumber evidence="4">5.2.1.8</ecNumber>
    </recommendedName>
    <alternativeName>
        <fullName evidence="9">Rotamase H</fullName>
    </alternativeName>
</protein>
<dbReference type="GO" id="GO:0016018">
    <property type="term" value="F:cyclosporin A binding"/>
    <property type="evidence" value="ECO:0007669"/>
    <property type="project" value="TreeGrafter"/>
</dbReference>
<dbReference type="GO" id="GO:0000272">
    <property type="term" value="P:polysaccharide catabolic process"/>
    <property type="evidence" value="ECO:0007669"/>
    <property type="project" value="UniProtKB-KW"/>
</dbReference>
<keyword evidence="10" id="KW-0378">Hydrolase</keyword>
<dbReference type="SUPFAM" id="SSF49899">
    <property type="entry name" value="Concanavalin A-like lectins/glucanases"/>
    <property type="match status" value="1"/>
</dbReference>
<comment type="similarity">
    <text evidence="7">Belongs to the cyclophilin-type PPIase family. PPIase H subfamily.</text>
</comment>
<dbReference type="InterPro" id="IPR020892">
    <property type="entry name" value="Cyclophilin-type_PPIase_CS"/>
</dbReference>
<sequence length="379" mass="41656">MRAGWYFNNNEWGSGSGSGDQCTHVDSVGSSGVSWHTEWSWSGGENNVKSYPYSGRELSDKKLVNTIGKIPSGADWSYSGSDIRANVAYDIFTAADPNHEISSGDHELMIWLGRLGGVYPIGQSTGTVQAAGRSWELYVGYNGAMKVYSFIAPEQINNFDGDVKEFFNVITEQQGFPADSQHLITLQFGTEPFTGSNARFDVHHWSGSVEVFFDITLGGEPLGRIKFELFKDVVPKTAENFRQFCTGEAKNSVGRPQGYKGSKFHRIIPNFMCQGGDFLNGDGTGSTTIWGFKAFEDENFNLKHDQPGLLSMANAGPNSNGSQFFITTVPTPFLDNKHVVFGKVVEGMDIVKKMEATKTGYRGKDVPNMDIVISQCGEM</sequence>
<evidence type="ECO:0000256" key="6">
    <source>
        <dbReference type="ARBA" id="ARBA00023235"/>
    </source>
</evidence>
<dbReference type="GO" id="GO:0008810">
    <property type="term" value="F:cellulase activity"/>
    <property type="evidence" value="ECO:0007669"/>
    <property type="project" value="InterPro"/>
</dbReference>
<dbReference type="Pfam" id="PF00160">
    <property type="entry name" value="Pro_isomerase"/>
    <property type="match status" value="1"/>
</dbReference>
<evidence type="ECO:0000256" key="3">
    <source>
        <dbReference type="ARBA" id="ARBA00005519"/>
    </source>
</evidence>
<dbReference type="Gene3D" id="2.40.100.10">
    <property type="entry name" value="Cyclophilin-like"/>
    <property type="match status" value="1"/>
</dbReference>
<evidence type="ECO:0000313" key="12">
    <source>
        <dbReference type="EMBL" id="CEO49885.1"/>
    </source>
</evidence>
<dbReference type="EMBL" id="CDPU01000016">
    <property type="protein sequence ID" value="CEO49885.1"/>
    <property type="molecule type" value="Genomic_DNA"/>
</dbReference>
<dbReference type="Pfam" id="PF01670">
    <property type="entry name" value="Glyco_hydro_12"/>
    <property type="match status" value="1"/>
</dbReference>
<dbReference type="PANTHER" id="PTHR11071:SF561">
    <property type="entry name" value="PEPTIDYL-PROLYL CIS-TRANS ISOMERASE D-RELATED"/>
    <property type="match status" value="1"/>
</dbReference>
<reference evidence="12" key="1">
    <citation type="submission" date="2015-01" db="EMBL/GenBank/DDBJ databases">
        <authorList>
            <person name="Durling Mikael"/>
        </authorList>
    </citation>
    <scope>NUCLEOTIDE SEQUENCE</scope>
</reference>
<dbReference type="PRINTS" id="PR00153">
    <property type="entry name" value="CSAPPISMRASE"/>
</dbReference>
<dbReference type="CDD" id="cd01926">
    <property type="entry name" value="cyclophilin_ABH_like"/>
    <property type="match status" value="1"/>
</dbReference>
<keyword evidence="10" id="KW-0119">Carbohydrate metabolism</keyword>
<evidence type="ECO:0000256" key="8">
    <source>
        <dbReference type="ARBA" id="ARBA00040924"/>
    </source>
</evidence>
<dbReference type="AlphaFoldDB" id="A0A0B7K4K8"/>
<accession>A0A0B7K4K8</accession>
<dbReference type="PROSITE" id="PS50072">
    <property type="entry name" value="CSA_PPIASE_2"/>
    <property type="match status" value="1"/>
</dbReference>
<evidence type="ECO:0000256" key="1">
    <source>
        <dbReference type="ARBA" id="ARBA00000971"/>
    </source>
</evidence>
<dbReference type="InterPro" id="IPR029000">
    <property type="entry name" value="Cyclophilin-like_dom_sf"/>
</dbReference>
<keyword evidence="5" id="KW-0697">Rotamase</keyword>
<keyword evidence="10" id="KW-0624">Polysaccharide degradation</keyword>
<keyword evidence="10" id="KW-0326">Glycosidase</keyword>
<dbReference type="InterPro" id="IPR013320">
    <property type="entry name" value="ConA-like_dom_sf"/>
</dbReference>
<dbReference type="FunFam" id="2.40.100.10:FF:000035">
    <property type="entry name" value="Peptidyl-prolyl cis-trans isomerase"/>
    <property type="match status" value="1"/>
</dbReference>
<organism evidence="12">
    <name type="scientific">Bionectria ochroleuca</name>
    <name type="common">Gliocladium roseum</name>
    <dbReference type="NCBI Taxonomy" id="29856"/>
    <lineage>
        <taxon>Eukaryota</taxon>
        <taxon>Fungi</taxon>
        <taxon>Dikarya</taxon>
        <taxon>Ascomycota</taxon>
        <taxon>Pezizomycotina</taxon>
        <taxon>Sordariomycetes</taxon>
        <taxon>Hypocreomycetidae</taxon>
        <taxon>Hypocreales</taxon>
        <taxon>Bionectriaceae</taxon>
        <taxon>Clonostachys</taxon>
    </lineage>
</organism>
<evidence type="ECO:0000256" key="10">
    <source>
        <dbReference type="RuleBase" id="RU361163"/>
    </source>
</evidence>
<dbReference type="PANTHER" id="PTHR11071">
    <property type="entry name" value="PEPTIDYL-PROLYL CIS-TRANS ISOMERASE"/>
    <property type="match status" value="1"/>
</dbReference>
<dbReference type="GO" id="GO:0006457">
    <property type="term" value="P:protein folding"/>
    <property type="evidence" value="ECO:0007669"/>
    <property type="project" value="InterPro"/>
</dbReference>
<evidence type="ECO:0000256" key="9">
    <source>
        <dbReference type="ARBA" id="ARBA00041924"/>
    </source>
</evidence>
<evidence type="ECO:0000256" key="2">
    <source>
        <dbReference type="ARBA" id="ARBA00002388"/>
    </source>
</evidence>
<dbReference type="InterPro" id="IPR013319">
    <property type="entry name" value="GH11/12"/>
</dbReference>
<dbReference type="InterPro" id="IPR002594">
    <property type="entry name" value="GH12"/>
</dbReference>
<feature type="domain" description="PPIase cyclophilin-type" evidence="11">
    <location>
        <begin position="212"/>
        <end position="378"/>
    </location>
</feature>
<keyword evidence="6" id="KW-0413">Isomerase</keyword>
<dbReference type="Gene3D" id="2.60.120.180">
    <property type="match status" value="1"/>
</dbReference>
<evidence type="ECO:0000256" key="4">
    <source>
        <dbReference type="ARBA" id="ARBA00013194"/>
    </source>
</evidence>
<evidence type="ECO:0000256" key="7">
    <source>
        <dbReference type="ARBA" id="ARBA00038512"/>
    </source>
</evidence>
<gene>
    <name evidence="12" type="ORF">BN869_000005942_1</name>
</gene>
<evidence type="ECO:0000259" key="11">
    <source>
        <dbReference type="PROSITE" id="PS50072"/>
    </source>
</evidence>
<dbReference type="GO" id="GO:0003755">
    <property type="term" value="F:peptidyl-prolyl cis-trans isomerase activity"/>
    <property type="evidence" value="ECO:0007669"/>
    <property type="project" value="UniProtKB-KW"/>
</dbReference>